<protein>
    <submittedName>
        <fullName evidence="2">Uncharacterized protein</fullName>
    </submittedName>
</protein>
<dbReference type="AlphaFoldDB" id="A0A2M7W1I3"/>
<dbReference type="EMBL" id="PFQB01000120">
    <property type="protein sequence ID" value="PJA12264.1"/>
    <property type="molecule type" value="Genomic_DNA"/>
</dbReference>
<gene>
    <name evidence="2" type="ORF">COX64_04825</name>
</gene>
<proteinExistence type="predicted"/>
<evidence type="ECO:0000313" key="2">
    <source>
        <dbReference type="EMBL" id="PJA12264.1"/>
    </source>
</evidence>
<organism evidence="2 3">
    <name type="scientific">Candidatus Dojkabacteria bacterium CG_4_10_14_0_2_um_filter_Dojkabacteria_WS6_41_15</name>
    <dbReference type="NCBI Taxonomy" id="2014249"/>
    <lineage>
        <taxon>Bacteria</taxon>
        <taxon>Candidatus Dojkabacteria</taxon>
    </lineage>
</organism>
<accession>A0A2M7W1I3</accession>
<evidence type="ECO:0000256" key="1">
    <source>
        <dbReference type="SAM" id="MobiDB-lite"/>
    </source>
</evidence>
<dbReference type="Proteomes" id="UP000228952">
    <property type="component" value="Unassembled WGS sequence"/>
</dbReference>
<feature type="compositionally biased region" description="Polar residues" evidence="1">
    <location>
        <begin position="1"/>
        <end position="11"/>
    </location>
</feature>
<name>A0A2M7W1I3_9BACT</name>
<reference evidence="3" key="1">
    <citation type="submission" date="2017-09" db="EMBL/GenBank/DDBJ databases">
        <title>Depth-based differentiation of microbial function through sediment-hosted aquifers and enrichment of novel symbionts in the deep terrestrial subsurface.</title>
        <authorList>
            <person name="Probst A.J."/>
            <person name="Ladd B."/>
            <person name="Jarett J.K."/>
            <person name="Geller-Mcgrath D.E."/>
            <person name="Sieber C.M.K."/>
            <person name="Emerson J.B."/>
            <person name="Anantharaman K."/>
            <person name="Thomas B.C."/>
            <person name="Malmstrom R."/>
            <person name="Stieglmeier M."/>
            <person name="Klingl A."/>
            <person name="Woyke T."/>
            <person name="Ryan C.M."/>
            <person name="Banfield J.F."/>
        </authorList>
    </citation>
    <scope>NUCLEOTIDE SEQUENCE [LARGE SCALE GENOMIC DNA]</scope>
</reference>
<evidence type="ECO:0000313" key="3">
    <source>
        <dbReference type="Proteomes" id="UP000228952"/>
    </source>
</evidence>
<sequence>MPSFWIQNDSGKVTDKGWRPSNESDAKQNSLPNMPKAKAGTKSIEDRLKRLAEQADKESKQFQRNQDIAGLAAYIIRIAHNVELDPIGVYNKMKVKLPKAEQLRLAARLAKLLAEEKANQA</sequence>
<comment type="caution">
    <text evidence="2">The sequence shown here is derived from an EMBL/GenBank/DDBJ whole genome shotgun (WGS) entry which is preliminary data.</text>
</comment>
<feature type="compositionally biased region" description="Basic and acidic residues" evidence="1">
    <location>
        <begin position="12"/>
        <end position="26"/>
    </location>
</feature>
<feature type="region of interest" description="Disordered" evidence="1">
    <location>
        <begin position="1"/>
        <end position="42"/>
    </location>
</feature>